<gene>
    <name evidence="2" type="ORF">GCM10012275_51240</name>
</gene>
<evidence type="ECO:0000313" key="2">
    <source>
        <dbReference type="EMBL" id="GGM74298.1"/>
    </source>
</evidence>
<dbReference type="AlphaFoldDB" id="A0A8J3CK14"/>
<feature type="region of interest" description="Disordered" evidence="1">
    <location>
        <begin position="47"/>
        <end position="104"/>
    </location>
</feature>
<reference evidence="2" key="2">
    <citation type="submission" date="2020-09" db="EMBL/GenBank/DDBJ databases">
        <authorList>
            <person name="Sun Q."/>
            <person name="Zhou Y."/>
        </authorList>
    </citation>
    <scope>NUCLEOTIDE SEQUENCE</scope>
    <source>
        <strain evidence="2">CGMCC 4.5737</strain>
    </source>
</reference>
<feature type="compositionally biased region" description="Polar residues" evidence="1">
    <location>
        <begin position="77"/>
        <end position="89"/>
    </location>
</feature>
<evidence type="ECO:0000256" key="1">
    <source>
        <dbReference type="SAM" id="MobiDB-lite"/>
    </source>
</evidence>
<name>A0A8J3CK14_9PSEU</name>
<comment type="caution">
    <text evidence="2">The sequence shown here is derived from an EMBL/GenBank/DDBJ whole genome shotgun (WGS) entry which is preliminary data.</text>
</comment>
<organism evidence="2 3">
    <name type="scientific">Longimycelium tulufanense</name>
    <dbReference type="NCBI Taxonomy" id="907463"/>
    <lineage>
        <taxon>Bacteria</taxon>
        <taxon>Bacillati</taxon>
        <taxon>Actinomycetota</taxon>
        <taxon>Actinomycetes</taxon>
        <taxon>Pseudonocardiales</taxon>
        <taxon>Pseudonocardiaceae</taxon>
        <taxon>Longimycelium</taxon>
    </lineage>
</organism>
<proteinExistence type="predicted"/>
<keyword evidence="3" id="KW-1185">Reference proteome</keyword>
<dbReference type="EMBL" id="BMMK01000032">
    <property type="protein sequence ID" value="GGM74298.1"/>
    <property type="molecule type" value="Genomic_DNA"/>
</dbReference>
<dbReference type="Proteomes" id="UP000637578">
    <property type="component" value="Unassembled WGS sequence"/>
</dbReference>
<accession>A0A8J3CK14</accession>
<reference evidence="2" key="1">
    <citation type="journal article" date="2014" name="Int. J. Syst. Evol. Microbiol.">
        <title>Complete genome sequence of Corynebacterium casei LMG S-19264T (=DSM 44701T), isolated from a smear-ripened cheese.</title>
        <authorList>
            <consortium name="US DOE Joint Genome Institute (JGI-PGF)"/>
            <person name="Walter F."/>
            <person name="Albersmeier A."/>
            <person name="Kalinowski J."/>
            <person name="Ruckert C."/>
        </authorList>
    </citation>
    <scope>NUCLEOTIDE SEQUENCE</scope>
    <source>
        <strain evidence="2">CGMCC 4.5737</strain>
    </source>
</reference>
<feature type="compositionally biased region" description="Basic and acidic residues" evidence="1">
    <location>
        <begin position="90"/>
        <end position="104"/>
    </location>
</feature>
<evidence type="ECO:0000313" key="3">
    <source>
        <dbReference type="Proteomes" id="UP000637578"/>
    </source>
</evidence>
<protein>
    <submittedName>
        <fullName evidence="2">Uncharacterized protein</fullName>
    </submittedName>
</protein>
<sequence>MVTLALNVADPLVAGQYGKAAFDAVGPLLLIGRAEVGPDLLRALTTASRPTEEAPHDVNGMQAPFADEPTVIKRTAPESSSDEVQSADTSADKQSNRPASRVDGHLLERAREEDLHHWVAHRRPSSADTLRKKLRIGAARSRLLVAIIRADLQGRSAQDQVTAQVGA</sequence>